<keyword evidence="4" id="KW-1185">Reference proteome</keyword>
<sequence>MRTMLVILTVAVIGLGAYSIDLHRDKENLQRTVHAQYTEKLTDASEKLSYLQRAVSQSLLFQDEAAVHNELDTIWRLSSDVRSSISNLPIDQEMSNDWLSYLGRLGDEAKKTAKSGDFDAWREKMPEISTNLQSLSEEWQVATTDFYRQDGKLDVWMKEVDSKEPNTTFDNVKKNLKDYGESDFPLTLSESDWQKKVGLEALQDSLITEKEALEKVKTLFPMIKDATFTVTKSSENATYPFYHVQFHQGVRLGYADLTEKGGHLLSYLVERPVDEAKLSQEEVLKKAEEHLKKLGMNDVAFVESRENHLAWHVTFARVNPSDNALIYADGVQLKIAKDNGELLGANAMEYIQSETIKPQTAKPIDWNTFFQDDVRVEEVKKIYTDNGQFDQRLCYQVIAVRGGKSSETFRVVIDAENHNVLKVEYLS</sequence>
<proteinExistence type="predicted"/>
<dbReference type="InterPro" id="IPR048402">
    <property type="entry name" value="YpeB_N"/>
</dbReference>
<organism evidence="3 4">
    <name type="scientific">Lysinibacillus contaminans</name>
    <dbReference type="NCBI Taxonomy" id="1293441"/>
    <lineage>
        <taxon>Bacteria</taxon>
        <taxon>Bacillati</taxon>
        <taxon>Bacillota</taxon>
        <taxon>Bacilli</taxon>
        <taxon>Bacillales</taxon>
        <taxon>Bacillaceae</taxon>
        <taxon>Lysinibacillus</taxon>
    </lineage>
</organism>
<gene>
    <name evidence="3" type="ORF">AEA09_11900</name>
</gene>
<evidence type="ECO:0000313" key="3">
    <source>
        <dbReference type="EMBL" id="KOS69181.1"/>
    </source>
</evidence>
<dbReference type="RefSeq" id="WP_053584043.1">
    <property type="nucleotide sequence ID" value="NZ_LGRV01000003.1"/>
</dbReference>
<dbReference type="Pfam" id="PF14620">
    <property type="entry name" value="YPEB_PepSY1-2"/>
    <property type="match status" value="1"/>
</dbReference>
<dbReference type="Proteomes" id="UP000050668">
    <property type="component" value="Unassembled WGS sequence"/>
</dbReference>
<feature type="domain" description="Sporulation protein YpeB N-terminal" evidence="2">
    <location>
        <begin position="26"/>
        <end position="115"/>
    </location>
</feature>
<protein>
    <submittedName>
        <fullName evidence="3">Sporulation protein</fullName>
    </submittedName>
</protein>
<evidence type="ECO:0000259" key="2">
    <source>
        <dbReference type="Pfam" id="PF20769"/>
    </source>
</evidence>
<dbReference type="InterPro" id="IPR014239">
    <property type="entry name" value="YpeB_PepSY1-2"/>
</dbReference>
<comment type="caution">
    <text evidence="3">The sequence shown here is derived from an EMBL/GenBank/DDBJ whole genome shotgun (WGS) entry which is preliminary data.</text>
</comment>
<accession>A0ABR5K384</accession>
<feature type="domain" description="Sporulation protein YpeB PepSY1 and PepSY2" evidence="1">
    <location>
        <begin position="167"/>
        <end position="355"/>
    </location>
</feature>
<name>A0ABR5K384_9BACI</name>
<dbReference type="EMBL" id="LGRV01000003">
    <property type="protein sequence ID" value="KOS69181.1"/>
    <property type="molecule type" value="Genomic_DNA"/>
</dbReference>
<reference evidence="4" key="1">
    <citation type="submission" date="2015-07" db="EMBL/GenBank/DDBJ databases">
        <title>Fjat-14205 dsm 2895.</title>
        <authorList>
            <person name="Liu B."/>
            <person name="Wang J."/>
            <person name="Zhu Y."/>
            <person name="Liu G."/>
            <person name="Chen Q."/>
            <person name="Chen Z."/>
            <person name="Lan J."/>
            <person name="Che J."/>
            <person name="Ge C."/>
            <person name="Shi H."/>
            <person name="Pan Z."/>
            <person name="Liu X."/>
        </authorList>
    </citation>
    <scope>NUCLEOTIDE SEQUENCE [LARGE SCALE GENOMIC DNA]</scope>
    <source>
        <strain evidence="4">DSM 25560</strain>
    </source>
</reference>
<evidence type="ECO:0000313" key="4">
    <source>
        <dbReference type="Proteomes" id="UP000050668"/>
    </source>
</evidence>
<dbReference type="Pfam" id="PF20769">
    <property type="entry name" value="YPEB_N"/>
    <property type="match status" value="1"/>
</dbReference>
<evidence type="ECO:0000259" key="1">
    <source>
        <dbReference type="Pfam" id="PF14620"/>
    </source>
</evidence>